<dbReference type="GO" id="GO:0005739">
    <property type="term" value="C:mitochondrion"/>
    <property type="evidence" value="ECO:0007669"/>
    <property type="project" value="TreeGrafter"/>
</dbReference>
<evidence type="ECO:0000256" key="2">
    <source>
        <dbReference type="ARBA" id="ARBA00022540"/>
    </source>
</evidence>
<accession>A0AA39YJ64</accession>
<dbReference type="GO" id="GO:0070124">
    <property type="term" value="P:mitochondrial translational initiation"/>
    <property type="evidence" value="ECO:0007669"/>
    <property type="project" value="TreeGrafter"/>
</dbReference>
<evidence type="ECO:0000256" key="1">
    <source>
        <dbReference type="ARBA" id="ARBA00005439"/>
    </source>
</evidence>
<name>A0AA39YJ64_9PEZI</name>
<dbReference type="Proteomes" id="UP001174936">
    <property type="component" value="Unassembled WGS sequence"/>
</dbReference>
<keyword evidence="3" id="KW-0648">Protein biosynthesis</keyword>
<dbReference type="EMBL" id="JAULSV010000002">
    <property type="protein sequence ID" value="KAK0651990.1"/>
    <property type="molecule type" value="Genomic_DNA"/>
</dbReference>
<feature type="region of interest" description="Disordered" evidence="4">
    <location>
        <begin position="247"/>
        <end position="268"/>
    </location>
</feature>
<evidence type="ECO:0008006" key="7">
    <source>
        <dbReference type="Google" id="ProtNLM"/>
    </source>
</evidence>
<keyword evidence="6" id="KW-1185">Reference proteome</keyword>
<comment type="similarity">
    <text evidence="1">Belongs to the IF-3 family.</text>
</comment>
<reference evidence="5" key="1">
    <citation type="submission" date="2023-06" db="EMBL/GenBank/DDBJ databases">
        <title>Genome-scale phylogeny and comparative genomics of the fungal order Sordariales.</title>
        <authorList>
            <consortium name="Lawrence Berkeley National Laboratory"/>
            <person name="Hensen N."/>
            <person name="Bonometti L."/>
            <person name="Westerberg I."/>
            <person name="Brannstrom I.O."/>
            <person name="Guillou S."/>
            <person name="Cros-Aarteil S."/>
            <person name="Calhoun S."/>
            <person name="Haridas S."/>
            <person name="Kuo A."/>
            <person name="Mondo S."/>
            <person name="Pangilinan J."/>
            <person name="Riley R."/>
            <person name="Labutti K."/>
            <person name="Andreopoulos B."/>
            <person name="Lipzen A."/>
            <person name="Chen C."/>
            <person name="Yanf M."/>
            <person name="Daum C."/>
            <person name="Ng V."/>
            <person name="Clum A."/>
            <person name="Steindorff A."/>
            <person name="Ohm R."/>
            <person name="Martin F."/>
            <person name="Silar P."/>
            <person name="Natvig D."/>
            <person name="Lalanne C."/>
            <person name="Gautier V."/>
            <person name="Ament-Velasquez S.L."/>
            <person name="Kruys A."/>
            <person name="Hutchinson M.I."/>
            <person name="Powell A.J."/>
            <person name="Barry K."/>
            <person name="Miller A.N."/>
            <person name="Grigoriev I.V."/>
            <person name="Debuchy R."/>
            <person name="Gladieux P."/>
            <person name="Thoren M.H."/>
            <person name="Johannesson H."/>
        </authorList>
    </citation>
    <scope>NUCLEOTIDE SEQUENCE</scope>
    <source>
        <strain evidence="5">SMH2532-1</strain>
    </source>
</reference>
<sequence>MRGTQCIFNSAIALRRVFINSPIAAESLGQLPLQRILLPSLAPAAQRCSFATQLTYGPRPTEGDDNKKLVLPRDGDITAAFVVVRDEETGKLSEPLRPWDILGQLDPEQQSLVMVMDPTKMKGRSSIRYPICRIVDRKAELAAQKARENVGPGKGKNKEKELELNWAIAPNDLERSLRQLRTFLEKGFLVHVSLLKNIKRGKRAASDDEARVVLKKVQEAIKSIPGVRETKPMQGVLGRQVKLSIQGTKKASEVGASEVGASEVEAES</sequence>
<gene>
    <name evidence="5" type="ORF">B0T16DRAFT_92348</name>
</gene>
<evidence type="ECO:0000256" key="4">
    <source>
        <dbReference type="SAM" id="MobiDB-lite"/>
    </source>
</evidence>
<comment type="caution">
    <text evidence="5">The sequence shown here is derived from an EMBL/GenBank/DDBJ whole genome shotgun (WGS) entry which is preliminary data.</text>
</comment>
<dbReference type="PANTHER" id="PTHR10938:SF0">
    <property type="entry name" value="TRANSLATION INITIATION FACTOR IF-3, MITOCHONDRIAL"/>
    <property type="match status" value="1"/>
</dbReference>
<evidence type="ECO:0000313" key="6">
    <source>
        <dbReference type="Proteomes" id="UP001174936"/>
    </source>
</evidence>
<dbReference type="AlphaFoldDB" id="A0AA39YJ64"/>
<dbReference type="SUPFAM" id="SSF55200">
    <property type="entry name" value="Translation initiation factor IF3, C-terminal domain"/>
    <property type="match status" value="1"/>
</dbReference>
<keyword evidence="2" id="KW-0396">Initiation factor</keyword>
<feature type="compositionally biased region" description="Low complexity" evidence="4">
    <location>
        <begin position="253"/>
        <end position="268"/>
    </location>
</feature>
<dbReference type="GO" id="GO:0003743">
    <property type="term" value="F:translation initiation factor activity"/>
    <property type="evidence" value="ECO:0007669"/>
    <property type="project" value="UniProtKB-KW"/>
</dbReference>
<dbReference type="Gene3D" id="3.30.110.10">
    <property type="entry name" value="Translation initiation factor 3 (IF-3), C-terminal domain"/>
    <property type="match status" value="1"/>
</dbReference>
<dbReference type="InterPro" id="IPR036788">
    <property type="entry name" value="T_IF-3_C_sf"/>
</dbReference>
<dbReference type="InterPro" id="IPR001288">
    <property type="entry name" value="Translation_initiation_fac_3"/>
</dbReference>
<dbReference type="PANTHER" id="PTHR10938">
    <property type="entry name" value="TRANSLATION INITIATION FACTOR IF-3"/>
    <property type="match status" value="1"/>
</dbReference>
<proteinExistence type="inferred from homology"/>
<protein>
    <recommendedName>
        <fullName evidence="7">Translation initiation factor 3 N-terminal domain-containing protein</fullName>
    </recommendedName>
</protein>
<evidence type="ECO:0000256" key="3">
    <source>
        <dbReference type="ARBA" id="ARBA00022917"/>
    </source>
</evidence>
<evidence type="ECO:0000313" key="5">
    <source>
        <dbReference type="EMBL" id="KAK0651990.1"/>
    </source>
</evidence>
<dbReference type="GO" id="GO:0032790">
    <property type="term" value="P:ribosome disassembly"/>
    <property type="evidence" value="ECO:0007669"/>
    <property type="project" value="TreeGrafter"/>
</dbReference>
<dbReference type="GO" id="GO:0043022">
    <property type="term" value="F:ribosome binding"/>
    <property type="evidence" value="ECO:0007669"/>
    <property type="project" value="TreeGrafter"/>
</dbReference>
<organism evidence="5 6">
    <name type="scientific">Cercophora newfieldiana</name>
    <dbReference type="NCBI Taxonomy" id="92897"/>
    <lineage>
        <taxon>Eukaryota</taxon>
        <taxon>Fungi</taxon>
        <taxon>Dikarya</taxon>
        <taxon>Ascomycota</taxon>
        <taxon>Pezizomycotina</taxon>
        <taxon>Sordariomycetes</taxon>
        <taxon>Sordariomycetidae</taxon>
        <taxon>Sordariales</taxon>
        <taxon>Lasiosphaeriaceae</taxon>
        <taxon>Cercophora</taxon>
    </lineage>
</organism>